<sequence length="52" mass="6009">MISVIHYIDRDIMITSKGAQVNINYNEKEIIAQQLTQLLAIKYISWFVIGIV</sequence>
<reference evidence="1" key="1">
    <citation type="journal article" date="2014" name="Front. Microbiol.">
        <title>High frequency of phylogenetically diverse reductive dehalogenase-homologous genes in deep subseafloor sedimentary metagenomes.</title>
        <authorList>
            <person name="Kawai M."/>
            <person name="Futagami T."/>
            <person name="Toyoda A."/>
            <person name="Takaki Y."/>
            <person name="Nishi S."/>
            <person name="Hori S."/>
            <person name="Arai W."/>
            <person name="Tsubouchi T."/>
            <person name="Morono Y."/>
            <person name="Uchiyama I."/>
            <person name="Ito T."/>
            <person name="Fujiyama A."/>
            <person name="Inagaki F."/>
            <person name="Takami H."/>
        </authorList>
    </citation>
    <scope>NUCLEOTIDE SEQUENCE</scope>
    <source>
        <strain evidence="1">Expedition CK06-06</strain>
    </source>
</reference>
<dbReference type="EMBL" id="BARW01007274">
    <property type="protein sequence ID" value="GAI86303.1"/>
    <property type="molecule type" value="Genomic_DNA"/>
</dbReference>
<comment type="caution">
    <text evidence="1">The sequence shown here is derived from an EMBL/GenBank/DDBJ whole genome shotgun (WGS) entry which is preliminary data.</text>
</comment>
<dbReference type="AlphaFoldDB" id="X1S072"/>
<name>X1S072_9ZZZZ</name>
<organism evidence="1">
    <name type="scientific">marine sediment metagenome</name>
    <dbReference type="NCBI Taxonomy" id="412755"/>
    <lineage>
        <taxon>unclassified sequences</taxon>
        <taxon>metagenomes</taxon>
        <taxon>ecological metagenomes</taxon>
    </lineage>
</organism>
<accession>X1S072</accession>
<proteinExistence type="predicted"/>
<protein>
    <submittedName>
        <fullName evidence="1">Uncharacterized protein</fullName>
    </submittedName>
</protein>
<gene>
    <name evidence="1" type="ORF">S12H4_15177</name>
</gene>
<evidence type="ECO:0000313" key="1">
    <source>
        <dbReference type="EMBL" id="GAI86303.1"/>
    </source>
</evidence>